<dbReference type="Gene3D" id="3.40.50.620">
    <property type="entry name" value="HUPs"/>
    <property type="match status" value="1"/>
</dbReference>
<dbReference type="OrthoDB" id="9809813at2"/>
<comment type="caution">
    <text evidence="3">The sequence shown here is derived from an EMBL/GenBank/DDBJ whole genome shotgun (WGS) entry which is preliminary data.</text>
</comment>
<accession>A0A4R2L1N5</accession>
<dbReference type="InterPro" id="IPR051599">
    <property type="entry name" value="Cell_Envelope_Assoc"/>
</dbReference>
<dbReference type="GO" id="GO:0005886">
    <property type="term" value="C:plasma membrane"/>
    <property type="evidence" value="ECO:0007669"/>
    <property type="project" value="TreeGrafter"/>
</dbReference>
<dbReference type="RefSeq" id="WP_132543409.1">
    <property type="nucleotide sequence ID" value="NZ_SLWY01000014.1"/>
</dbReference>
<dbReference type="GO" id="GO:0000270">
    <property type="term" value="P:peptidoglycan metabolic process"/>
    <property type="evidence" value="ECO:0007669"/>
    <property type="project" value="TreeGrafter"/>
</dbReference>
<gene>
    <name evidence="3" type="ORF">EV699_1148</name>
</gene>
<dbReference type="Proteomes" id="UP000295765">
    <property type="component" value="Unassembled WGS sequence"/>
</dbReference>
<dbReference type="PANTHER" id="PTHR30336:SF4">
    <property type="entry name" value="ENVELOPE BIOGENESIS FACTOR ELYC"/>
    <property type="match status" value="1"/>
</dbReference>
<reference evidence="3 4" key="1">
    <citation type="submission" date="2019-03" db="EMBL/GenBank/DDBJ databases">
        <title>Genomic Encyclopedia of Type Strains, Phase IV (KMG-IV): sequencing the most valuable type-strain genomes for metagenomic binning, comparative biology and taxonomic classification.</title>
        <authorList>
            <person name="Goeker M."/>
        </authorList>
    </citation>
    <scope>NUCLEOTIDE SEQUENCE [LARGE SCALE GENOMIC DNA]</scope>
    <source>
        <strain evidence="3 4">DSM 25287</strain>
    </source>
</reference>
<dbReference type="GO" id="GO:0043164">
    <property type="term" value="P:Gram-negative-bacterium-type cell wall biogenesis"/>
    <property type="evidence" value="ECO:0007669"/>
    <property type="project" value="TreeGrafter"/>
</dbReference>
<keyword evidence="1" id="KW-0472">Membrane</keyword>
<dbReference type="Pfam" id="PF02698">
    <property type="entry name" value="DUF218"/>
    <property type="match status" value="1"/>
</dbReference>
<dbReference type="AlphaFoldDB" id="A0A4R2L1N5"/>
<dbReference type="PANTHER" id="PTHR30336">
    <property type="entry name" value="INNER MEMBRANE PROTEIN, PROBABLE PERMEASE"/>
    <property type="match status" value="1"/>
</dbReference>
<dbReference type="InterPro" id="IPR003848">
    <property type="entry name" value="DUF218"/>
</dbReference>
<dbReference type="EMBL" id="SLWY01000014">
    <property type="protein sequence ID" value="TCO80364.1"/>
    <property type="molecule type" value="Genomic_DNA"/>
</dbReference>
<organism evidence="3 4">
    <name type="scientific">Plasticicumulans lactativorans</name>
    <dbReference type="NCBI Taxonomy" id="1133106"/>
    <lineage>
        <taxon>Bacteria</taxon>
        <taxon>Pseudomonadati</taxon>
        <taxon>Pseudomonadota</taxon>
        <taxon>Gammaproteobacteria</taxon>
        <taxon>Candidatus Competibacteraceae</taxon>
        <taxon>Plasticicumulans</taxon>
    </lineage>
</organism>
<feature type="transmembrane region" description="Helical" evidence="1">
    <location>
        <begin position="30"/>
        <end position="51"/>
    </location>
</feature>
<evidence type="ECO:0000313" key="4">
    <source>
        <dbReference type="Proteomes" id="UP000295765"/>
    </source>
</evidence>
<evidence type="ECO:0000256" key="1">
    <source>
        <dbReference type="SAM" id="Phobius"/>
    </source>
</evidence>
<feature type="transmembrane region" description="Helical" evidence="1">
    <location>
        <begin position="6"/>
        <end position="23"/>
    </location>
</feature>
<dbReference type="CDD" id="cd06259">
    <property type="entry name" value="YdcF-like"/>
    <property type="match status" value="1"/>
</dbReference>
<evidence type="ECO:0000259" key="2">
    <source>
        <dbReference type="Pfam" id="PF02698"/>
    </source>
</evidence>
<sequence>MLESLLMPPGGVLLVLLAGVLLWRRRLGRWLLACGLLAGYLSSIPASIGWLDRLVAPPPPLDVAAARASGAQAVVVLAGGLSGTAPEYGGVTLNVSTLARLRYGAHLARATGLPVLVTGGYRDRGRSAPEGTLMAQALREEFGISDVLVESASQTTRENARNSAPLLRARGVSRILLVSNAWHLPRAREAFAREGFEVVAAPTLYFTNPDYHAEPADFVPQPGAVYGVYYALHELIGRIVYRLRDGDVAS</sequence>
<keyword evidence="1" id="KW-1133">Transmembrane helix</keyword>
<protein>
    <submittedName>
        <fullName evidence="3">Uncharacterized SAM-binding protein YcdF (DUF218 family)</fullName>
    </submittedName>
</protein>
<feature type="domain" description="DUF218" evidence="2">
    <location>
        <begin position="72"/>
        <end position="237"/>
    </location>
</feature>
<dbReference type="InterPro" id="IPR014729">
    <property type="entry name" value="Rossmann-like_a/b/a_fold"/>
</dbReference>
<proteinExistence type="predicted"/>
<evidence type="ECO:0000313" key="3">
    <source>
        <dbReference type="EMBL" id="TCO80364.1"/>
    </source>
</evidence>
<name>A0A4R2L1N5_9GAMM</name>
<keyword evidence="4" id="KW-1185">Reference proteome</keyword>
<keyword evidence="1" id="KW-0812">Transmembrane</keyword>